<dbReference type="InterPro" id="IPR013785">
    <property type="entry name" value="Aldolase_TIM"/>
</dbReference>
<dbReference type="Gene3D" id="3.20.20.70">
    <property type="entry name" value="Aldolase class I"/>
    <property type="match status" value="1"/>
</dbReference>
<dbReference type="KEGG" id="cans:GP473_01990"/>
<keyword evidence="3 10" id="KW-0808">Transferase</keyword>
<comment type="function">
    <text evidence="1 10">Condenses 4-methyl-5-(beta-hydroxyethyl)thiazole monophosphate (THZ-P) and 2-methyl-4-amino-5-hydroxymethyl pyrimidine pyrophosphate (HMP-PP) to form thiamine monophosphate (TMP).</text>
</comment>
<dbReference type="CDD" id="cd00564">
    <property type="entry name" value="TMP_TenI"/>
    <property type="match status" value="1"/>
</dbReference>
<name>A0A7G7YM94_9CORY</name>
<dbReference type="PANTHER" id="PTHR20857">
    <property type="entry name" value="THIAMINE-PHOSPHATE PYROPHOSPHORYLASE"/>
    <property type="match status" value="1"/>
</dbReference>
<keyword evidence="4 10" id="KW-0479">Metal-binding</keyword>
<dbReference type="NCBIfam" id="TIGR00693">
    <property type="entry name" value="thiE"/>
    <property type="match status" value="1"/>
</dbReference>
<dbReference type="EMBL" id="CP046883">
    <property type="protein sequence ID" value="QNH95614.1"/>
    <property type="molecule type" value="Genomic_DNA"/>
</dbReference>
<dbReference type="GO" id="GO:0004789">
    <property type="term" value="F:thiamine-phosphate diphosphorylase activity"/>
    <property type="evidence" value="ECO:0007669"/>
    <property type="project" value="UniProtKB-UniRule"/>
</dbReference>
<evidence type="ECO:0000259" key="13">
    <source>
        <dbReference type="Pfam" id="PF02581"/>
    </source>
</evidence>
<evidence type="ECO:0000256" key="6">
    <source>
        <dbReference type="ARBA" id="ARBA00022977"/>
    </source>
</evidence>
<feature type="binding site" evidence="10">
    <location>
        <position position="116"/>
    </location>
    <ligand>
        <name>4-amino-2-methyl-5-(diphosphooxymethyl)pyrimidine</name>
        <dbReference type="ChEBI" id="CHEBI:57841"/>
    </ligand>
</feature>
<keyword evidence="5 10" id="KW-0460">Magnesium</keyword>
<sequence length="253" mass="26487">MSTQQTSHNATPDFGVYLVTDPYLGGGPENVPDIVAAAIEGGVRTVQLRDKDATESQITERAEELLQRIGGRIPLFIDDRLEVAQKLGIHLHIGQTDVPYVYARRVLPDHLMIGLSASTKDQIDAVAEQCAEAGVALPDLIGIGPVFPTTTKEDAADACGVEHLGEVARYAAEKGMPSVAIGGINAACVPALLGTGIHGVCVVSDIMAADDPKAAADKLSAAFNATTLDPLTLNHVAIDHSTLNHTDTSQGSH</sequence>
<comment type="catalytic activity">
    <reaction evidence="8 10 11">
        <text>2-(2-carboxy-4-methylthiazol-5-yl)ethyl phosphate + 4-amino-2-methyl-5-(diphosphooxymethyl)pyrimidine + 2 H(+) = thiamine phosphate + CO2 + diphosphate</text>
        <dbReference type="Rhea" id="RHEA:47848"/>
        <dbReference type="ChEBI" id="CHEBI:15378"/>
        <dbReference type="ChEBI" id="CHEBI:16526"/>
        <dbReference type="ChEBI" id="CHEBI:33019"/>
        <dbReference type="ChEBI" id="CHEBI:37575"/>
        <dbReference type="ChEBI" id="CHEBI:57841"/>
        <dbReference type="ChEBI" id="CHEBI:62890"/>
        <dbReference type="EC" id="2.5.1.3"/>
    </reaction>
</comment>
<evidence type="ECO:0000256" key="8">
    <source>
        <dbReference type="ARBA" id="ARBA00047851"/>
    </source>
</evidence>
<gene>
    <name evidence="10 14" type="primary">thiE</name>
    <name evidence="14" type="ORF">GP473_01990</name>
</gene>
<comment type="catalytic activity">
    <reaction evidence="7 10 11">
        <text>4-methyl-5-(2-phosphooxyethyl)-thiazole + 4-amino-2-methyl-5-(diphosphooxymethyl)pyrimidine + H(+) = thiamine phosphate + diphosphate</text>
        <dbReference type="Rhea" id="RHEA:22328"/>
        <dbReference type="ChEBI" id="CHEBI:15378"/>
        <dbReference type="ChEBI" id="CHEBI:33019"/>
        <dbReference type="ChEBI" id="CHEBI:37575"/>
        <dbReference type="ChEBI" id="CHEBI:57841"/>
        <dbReference type="ChEBI" id="CHEBI:58296"/>
        <dbReference type="EC" id="2.5.1.3"/>
    </reaction>
</comment>
<evidence type="ECO:0000256" key="3">
    <source>
        <dbReference type="ARBA" id="ARBA00022679"/>
    </source>
</evidence>
<dbReference type="GO" id="GO:0000287">
    <property type="term" value="F:magnesium ion binding"/>
    <property type="evidence" value="ECO:0007669"/>
    <property type="project" value="UniProtKB-UniRule"/>
</dbReference>
<dbReference type="Pfam" id="PF02581">
    <property type="entry name" value="TMP-TENI"/>
    <property type="match status" value="1"/>
</dbReference>
<feature type="binding site" evidence="10">
    <location>
        <position position="183"/>
    </location>
    <ligand>
        <name>2-[(2R,5Z)-2-carboxy-4-methylthiazol-5(2H)-ylidene]ethyl phosphate</name>
        <dbReference type="ChEBI" id="CHEBI:62899"/>
    </ligand>
</feature>
<evidence type="ECO:0000256" key="1">
    <source>
        <dbReference type="ARBA" id="ARBA00003814"/>
    </source>
</evidence>
<evidence type="ECO:0000256" key="4">
    <source>
        <dbReference type="ARBA" id="ARBA00022723"/>
    </source>
</evidence>
<dbReference type="PANTHER" id="PTHR20857:SF15">
    <property type="entry name" value="THIAMINE-PHOSPHATE SYNTHASE"/>
    <property type="match status" value="1"/>
</dbReference>
<comment type="cofactor">
    <cofactor evidence="10">
        <name>Mg(2+)</name>
        <dbReference type="ChEBI" id="CHEBI:18420"/>
    </cofactor>
    <text evidence="10">Binds 1 Mg(2+) ion per subunit.</text>
</comment>
<dbReference type="InterPro" id="IPR036206">
    <property type="entry name" value="ThiamineP_synth_sf"/>
</dbReference>
<feature type="binding site" evidence="10">
    <location>
        <begin position="47"/>
        <end position="51"/>
    </location>
    <ligand>
        <name>4-amino-2-methyl-5-(diphosphooxymethyl)pyrimidine</name>
        <dbReference type="ChEBI" id="CHEBI:57841"/>
    </ligand>
</feature>
<evidence type="ECO:0000256" key="5">
    <source>
        <dbReference type="ARBA" id="ARBA00022842"/>
    </source>
</evidence>
<dbReference type="AlphaFoldDB" id="A0A7G7YM94"/>
<evidence type="ECO:0000313" key="14">
    <source>
        <dbReference type="EMBL" id="QNH95614.1"/>
    </source>
</evidence>
<dbReference type="HAMAP" id="MF_00097">
    <property type="entry name" value="TMP_synthase"/>
    <property type="match status" value="1"/>
</dbReference>
<evidence type="ECO:0000256" key="12">
    <source>
        <dbReference type="RuleBase" id="RU004253"/>
    </source>
</evidence>
<protein>
    <recommendedName>
        <fullName evidence="10">Thiamine-phosphate synthase</fullName>
        <shortName evidence="10">TP synthase</shortName>
        <shortName evidence="10">TPS</shortName>
        <ecNumber evidence="10">2.5.1.3</ecNumber>
    </recommendedName>
    <alternativeName>
        <fullName evidence="10">Thiamine-phosphate pyrophosphorylase</fullName>
        <shortName evidence="10">TMP pyrophosphorylase</shortName>
        <shortName evidence="10">TMP-PPase</shortName>
    </alternativeName>
</protein>
<evidence type="ECO:0000256" key="9">
    <source>
        <dbReference type="ARBA" id="ARBA00047883"/>
    </source>
</evidence>
<comment type="catalytic activity">
    <reaction evidence="9 10 11">
        <text>2-[(2R,5Z)-2-carboxy-4-methylthiazol-5(2H)-ylidene]ethyl phosphate + 4-amino-2-methyl-5-(diphosphooxymethyl)pyrimidine + 2 H(+) = thiamine phosphate + CO2 + diphosphate</text>
        <dbReference type="Rhea" id="RHEA:47844"/>
        <dbReference type="ChEBI" id="CHEBI:15378"/>
        <dbReference type="ChEBI" id="CHEBI:16526"/>
        <dbReference type="ChEBI" id="CHEBI:33019"/>
        <dbReference type="ChEBI" id="CHEBI:37575"/>
        <dbReference type="ChEBI" id="CHEBI:57841"/>
        <dbReference type="ChEBI" id="CHEBI:62899"/>
        <dbReference type="EC" id="2.5.1.3"/>
    </reaction>
</comment>
<feature type="binding site" evidence="10">
    <location>
        <position position="97"/>
    </location>
    <ligand>
        <name>Mg(2+)</name>
        <dbReference type="ChEBI" id="CHEBI:18420"/>
    </ligand>
</feature>
<comment type="pathway">
    <text evidence="2 10 12">Cofactor biosynthesis; thiamine diphosphate biosynthesis; thiamine phosphate from 4-amino-2-methyl-5-diphosphomethylpyrimidine and 4-methyl-5-(2-phosphoethyl)-thiazole: step 1/1.</text>
</comment>
<feature type="binding site" evidence="10">
    <location>
        <position position="152"/>
    </location>
    <ligand>
        <name>4-amino-2-methyl-5-(diphosphooxymethyl)pyrimidine</name>
        <dbReference type="ChEBI" id="CHEBI:57841"/>
    </ligand>
</feature>
<reference evidence="14 15" key="1">
    <citation type="submission" date="2019-12" db="EMBL/GenBank/DDBJ databases">
        <title>Corynebacterium sp. nov., isolated from feces of the Anser Albifrons in China.</title>
        <authorList>
            <person name="Liu Q."/>
        </authorList>
    </citation>
    <scope>NUCLEOTIDE SEQUENCE [LARGE SCALE GENOMIC DNA]</scope>
    <source>
        <strain evidence="14 15">23H37-10</strain>
    </source>
</reference>
<feature type="binding site" evidence="10">
    <location>
        <position position="78"/>
    </location>
    <ligand>
        <name>4-amino-2-methyl-5-(diphosphooxymethyl)pyrimidine</name>
        <dbReference type="ChEBI" id="CHEBI:57841"/>
    </ligand>
</feature>
<dbReference type="GO" id="GO:0009229">
    <property type="term" value="P:thiamine diphosphate biosynthetic process"/>
    <property type="evidence" value="ECO:0007669"/>
    <property type="project" value="UniProtKB-UniRule"/>
</dbReference>
<evidence type="ECO:0000256" key="2">
    <source>
        <dbReference type="ARBA" id="ARBA00005165"/>
    </source>
</evidence>
<dbReference type="SUPFAM" id="SSF51391">
    <property type="entry name" value="Thiamin phosphate synthase"/>
    <property type="match status" value="1"/>
</dbReference>
<keyword evidence="15" id="KW-1185">Reference proteome</keyword>
<proteinExistence type="inferred from homology"/>
<dbReference type="InterPro" id="IPR022998">
    <property type="entry name" value="ThiamineP_synth_TenI"/>
</dbReference>
<feature type="binding site" evidence="10">
    <location>
        <begin position="149"/>
        <end position="151"/>
    </location>
    <ligand>
        <name>2-[(2R,5Z)-2-carboxy-4-methylthiazol-5(2H)-ylidene]ethyl phosphate</name>
        <dbReference type="ChEBI" id="CHEBI:62899"/>
    </ligand>
</feature>
<feature type="binding site" evidence="10">
    <location>
        <position position="79"/>
    </location>
    <ligand>
        <name>Mg(2+)</name>
        <dbReference type="ChEBI" id="CHEBI:18420"/>
    </ligand>
</feature>
<dbReference type="InterPro" id="IPR034291">
    <property type="entry name" value="TMP_synthase"/>
</dbReference>
<dbReference type="EC" id="2.5.1.3" evidence="10"/>
<evidence type="ECO:0000256" key="7">
    <source>
        <dbReference type="ARBA" id="ARBA00047334"/>
    </source>
</evidence>
<evidence type="ECO:0000256" key="10">
    <source>
        <dbReference type="HAMAP-Rule" id="MF_00097"/>
    </source>
</evidence>
<dbReference type="UniPathway" id="UPA00060">
    <property type="reaction ID" value="UER00141"/>
</dbReference>
<dbReference type="GO" id="GO:0005737">
    <property type="term" value="C:cytoplasm"/>
    <property type="evidence" value="ECO:0007669"/>
    <property type="project" value="TreeGrafter"/>
</dbReference>
<organism evidence="14 15">
    <name type="scientific">Corynebacterium anserum</name>
    <dbReference type="NCBI Taxonomy" id="2684406"/>
    <lineage>
        <taxon>Bacteria</taxon>
        <taxon>Bacillati</taxon>
        <taxon>Actinomycetota</taxon>
        <taxon>Actinomycetes</taxon>
        <taxon>Mycobacteriales</taxon>
        <taxon>Corynebacteriaceae</taxon>
        <taxon>Corynebacterium</taxon>
    </lineage>
</organism>
<dbReference type="Proteomes" id="UP000515275">
    <property type="component" value="Chromosome"/>
</dbReference>
<dbReference type="GO" id="GO:0009228">
    <property type="term" value="P:thiamine biosynthetic process"/>
    <property type="evidence" value="ECO:0007669"/>
    <property type="project" value="UniProtKB-KW"/>
</dbReference>
<keyword evidence="6 10" id="KW-0784">Thiamine biosynthesis</keyword>
<feature type="domain" description="Thiamine phosphate synthase/TenI" evidence="13">
    <location>
        <begin position="16"/>
        <end position="206"/>
    </location>
</feature>
<accession>A0A7G7YM94</accession>
<comment type="similarity">
    <text evidence="10 11">Belongs to the thiamine-phosphate synthase family.</text>
</comment>
<evidence type="ECO:0000313" key="15">
    <source>
        <dbReference type="Proteomes" id="UP000515275"/>
    </source>
</evidence>
<evidence type="ECO:0000256" key="11">
    <source>
        <dbReference type="RuleBase" id="RU003826"/>
    </source>
</evidence>
<feature type="binding site" evidence="10">
    <location>
        <begin position="203"/>
        <end position="204"/>
    </location>
    <ligand>
        <name>2-[(2R,5Z)-2-carboxy-4-methylthiazol-5(2H)-ylidene]ethyl phosphate</name>
        <dbReference type="ChEBI" id="CHEBI:62899"/>
    </ligand>
</feature>